<evidence type="ECO:0000313" key="5">
    <source>
        <dbReference type="Proteomes" id="UP001596023"/>
    </source>
</evidence>
<feature type="chain" id="PRO_5046280700" evidence="2">
    <location>
        <begin position="22"/>
        <end position="243"/>
    </location>
</feature>
<evidence type="ECO:0000256" key="1">
    <source>
        <dbReference type="PROSITE-ProRule" id="PRU00339"/>
    </source>
</evidence>
<accession>A0ABV9KZ48</accession>
<dbReference type="Pfam" id="PF07603">
    <property type="entry name" value="Lcl_C"/>
    <property type="match status" value="1"/>
</dbReference>
<dbReference type="RefSeq" id="WP_379998526.1">
    <property type="nucleotide sequence ID" value="NZ_JBHSGN010000099.1"/>
</dbReference>
<dbReference type="InterPro" id="IPR011460">
    <property type="entry name" value="Lcl_C"/>
</dbReference>
<dbReference type="PROSITE" id="PS50005">
    <property type="entry name" value="TPR"/>
    <property type="match status" value="1"/>
</dbReference>
<reference evidence="5" key="1">
    <citation type="journal article" date="2019" name="Int. J. Syst. Evol. Microbiol.">
        <title>The Global Catalogue of Microorganisms (GCM) 10K type strain sequencing project: providing services to taxonomists for standard genome sequencing and annotation.</title>
        <authorList>
            <consortium name="The Broad Institute Genomics Platform"/>
            <consortium name="The Broad Institute Genome Sequencing Center for Infectious Disease"/>
            <person name="Wu L."/>
            <person name="Ma J."/>
        </authorList>
    </citation>
    <scope>NUCLEOTIDE SEQUENCE [LARGE SCALE GENOMIC DNA]</scope>
    <source>
        <strain evidence="5">CCUG 66188</strain>
    </source>
</reference>
<dbReference type="Gene3D" id="1.25.40.10">
    <property type="entry name" value="Tetratricopeptide repeat domain"/>
    <property type="match status" value="1"/>
</dbReference>
<keyword evidence="5" id="KW-1185">Reference proteome</keyword>
<dbReference type="SMART" id="SM00028">
    <property type="entry name" value="TPR"/>
    <property type="match status" value="2"/>
</dbReference>
<feature type="signal peptide" evidence="2">
    <location>
        <begin position="1"/>
        <end position="21"/>
    </location>
</feature>
<keyword evidence="2" id="KW-0732">Signal</keyword>
<sequence>MNVSRLLIVSVALILGCSALSGQETGFLQQGRDCYRQGDYECAIKNYKKSQALENQKVDDLLGNAESCRALLKKGDDYFFQSDYAKAKTYYQLILETNPEDGNAKNRITACDKNLKQSEAPYVELKGVNIIVAKKDASNESLVWADANTLCENLILGGYTDWRLPTKNELSTIFTNKDIIGSFHNMYYWSGTKWSSTRHSAVDLAGGKVLEAYDTQTMYCRCVPSTIPPRVYPRATGLTIYKN</sequence>
<feature type="repeat" description="TPR" evidence="1">
    <location>
        <begin position="68"/>
        <end position="101"/>
    </location>
</feature>
<organism evidence="4 5">
    <name type="scientific">Dysgonomonas termitidis</name>
    <dbReference type="NCBI Taxonomy" id="1516126"/>
    <lineage>
        <taxon>Bacteria</taxon>
        <taxon>Pseudomonadati</taxon>
        <taxon>Bacteroidota</taxon>
        <taxon>Bacteroidia</taxon>
        <taxon>Bacteroidales</taxon>
        <taxon>Dysgonomonadaceae</taxon>
        <taxon>Dysgonomonas</taxon>
    </lineage>
</organism>
<dbReference type="Proteomes" id="UP001596023">
    <property type="component" value="Unassembled WGS sequence"/>
</dbReference>
<keyword evidence="1" id="KW-0802">TPR repeat</keyword>
<protein>
    <submittedName>
        <fullName evidence="4">DUF1566 domain-containing protein</fullName>
    </submittedName>
</protein>
<name>A0ABV9KZ48_9BACT</name>
<evidence type="ECO:0000313" key="4">
    <source>
        <dbReference type="EMBL" id="MFC4675362.1"/>
    </source>
</evidence>
<dbReference type="SUPFAM" id="SSF48452">
    <property type="entry name" value="TPR-like"/>
    <property type="match status" value="1"/>
</dbReference>
<dbReference type="EMBL" id="JBHSGN010000099">
    <property type="protein sequence ID" value="MFC4675362.1"/>
    <property type="molecule type" value="Genomic_DNA"/>
</dbReference>
<comment type="caution">
    <text evidence="4">The sequence shown here is derived from an EMBL/GenBank/DDBJ whole genome shotgun (WGS) entry which is preliminary data.</text>
</comment>
<feature type="domain" description="Lcl C-terminal" evidence="3">
    <location>
        <begin position="137"/>
        <end position="223"/>
    </location>
</feature>
<evidence type="ECO:0000256" key="2">
    <source>
        <dbReference type="SAM" id="SignalP"/>
    </source>
</evidence>
<dbReference type="PROSITE" id="PS51257">
    <property type="entry name" value="PROKAR_LIPOPROTEIN"/>
    <property type="match status" value="1"/>
</dbReference>
<dbReference type="InterPro" id="IPR019734">
    <property type="entry name" value="TPR_rpt"/>
</dbReference>
<evidence type="ECO:0000259" key="3">
    <source>
        <dbReference type="Pfam" id="PF07603"/>
    </source>
</evidence>
<dbReference type="InterPro" id="IPR011990">
    <property type="entry name" value="TPR-like_helical_dom_sf"/>
</dbReference>
<proteinExistence type="predicted"/>
<gene>
    <name evidence="4" type="ORF">ACFO6W_16840</name>
</gene>